<dbReference type="Gene3D" id="1.10.1520.10">
    <property type="entry name" value="Ribonuclease III domain"/>
    <property type="match status" value="1"/>
</dbReference>
<sequence length="208" mass="23319">MLRTWIQRRSIVMVKGTRVQGAVRDPSEFLRLKGREYGVTDGNIGHLKQYLQTTQTGKYSIPDNELLLQILTHKSFAHGLKPYNEKLSVIGFQLLKLQSSVHVISKPSDSPYALNGKNFDCLGSLLTKSIGNHKSLARFAKEKQFDQLVFWKKRDPTLEDPATSGEDTVLGKTVLALIGAINLTHGKKVATEFIETELMPLLVEDVTR</sequence>
<dbReference type="PANTHER" id="PTHR28160">
    <property type="entry name" value="54S RIBOSOMAL PROTEIN L15, MITOCHONDRIAL"/>
    <property type="match status" value="1"/>
</dbReference>
<evidence type="ECO:0000313" key="3">
    <source>
        <dbReference type="Proteomes" id="UP000006853"/>
    </source>
</evidence>
<keyword evidence="2" id="KW-0689">Ribosomal protein</keyword>
<dbReference type="EMBL" id="FR839630">
    <property type="protein sequence ID" value="SCV12189.1"/>
    <property type="molecule type" value="Genomic_DNA"/>
</dbReference>
<dbReference type="InterPro" id="IPR040030">
    <property type="entry name" value="Ribosomal_mL57"/>
</dbReference>
<proteinExistence type="predicted"/>
<dbReference type="PANTHER" id="PTHR28160:SF1">
    <property type="entry name" value="LARGE RIBOSOMAL SUBUNIT PROTEIN ML57"/>
    <property type="match status" value="1"/>
</dbReference>
<keyword evidence="3" id="KW-1185">Reference proteome</keyword>
<dbReference type="InterPro" id="IPR036389">
    <property type="entry name" value="RNase_III_sf"/>
</dbReference>
<dbReference type="SUPFAM" id="SSF69065">
    <property type="entry name" value="RNase III domain-like"/>
    <property type="match status" value="1"/>
</dbReference>
<evidence type="ECO:0000313" key="2">
    <source>
        <dbReference type="EMBL" id="SCV12189.1"/>
    </source>
</evidence>
<dbReference type="GO" id="GO:0032543">
    <property type="term" value="P:mitochondrial translation"/>
    <property type="evidence" value="ECO:0007669"/>
    <property type="project" value="InterPro"/>
</dbReference>
<evidence type="ECO:0000259" key="1">
    <source>
        <dbReference type="SMART" id="SM00535"/>
    </source>
</evidence>
<dbReference type="Pfam" id="PF14622">
    <property type="entry name" value="Ribonucleas_3_3"/>
    <property type="match status" value="1"/>
</dbReference>
<reference evidence="2 3" key="1">
    <citation type="journal article" date="2011" name="J. Biotechnol.">
        <title>High-quality genome sequence of Pichia pastoris CBS7435.</title>
        <authorList>
            <person name="Kuberl A."/>
            <person name="Schneider J."/>
            <person name="Thallinger G.G."/>
            <person name="Anderl I."/>
            <person name="Wibberg D."/>
            <person name="Hajek T."/>
            <person name="Jaenicke S."/>
            <person name="Brinkrolf K."/>
            <person name="Goesmann A."/>
            <person name="Szczepanowski R."/>
            <person name="Puhler A."/>
            <person name="Schwab H."/>
            <person name="Glieder A."/>
            <person name="Pichler H."/>
        </authorList>
    </citation>
    <scope>NUCLEOTIDE SEQUENCE [LARGE SCALE GENOMIC DNA]</scope>
    <source>
        <strain evidence="3">ATCC 76273 / CBS 7435 / CECT 11047 / NRRL Y-11430 / Wegner 21-1</strain>
    </source>
</reference>
<dbReference type="SMART" id="SM00535">
    <property type="entry name" value="RIBOc"/>
    <property type="match status" value="1"/>
</dbReference>
<dbReference type="GO" id="GO:0003735">
    <property type="term" value="F:structural constituent of ribosome"/>
    <property type="evidence" value="ECO:0007669"/>
    <property type="project" value="InterPro"/>
</dbReference>
<feature type="domain" description="RNase III" evidence="1">
    <location>
        <begin position="65"/>
        <end position="207"/>
    </location>
</feature>
<accession>A0A1G4KQ99</accession>
<protein>
    <submittedName>
        <fullName evidence="2">54S ribosomal protein L15, mitochondrial</fullName>
    </submittedName>
</protein>
<dbReference type="Proteomes" id="UP000006853">
    <property type="component" value="Chromosome 3"/>
</dbReference>
<dbReference type="GO" id="GO:0006396">
    <property type="term" value="P:RNA processing"/>
    <property type="evidence" value="ECO:0007669"/>
    <property type="project" value="InterPro"/>
</dbReference>
<reference evidence="2 3" key="2">
    <citation type="journal article" date="2016" name="FEMS Yeast Res.">
        <title>Curation of the genome annotation of Pichia pastoris (Komagataella phaffii) CBS7435 from gene level to protein function.</title>
        <authorList>
            <person name="Valli M."/>
            <person name="Tatto N.E."/>
            <person name="Peymann A."/>
            <person name="Gruber C."/>
            <person name="Landes N."/>
            <person name="Ekker H."/>
            <person name="Thallinger G.G."/>
            <person name="Mattanovich D."/>
            <person name="Gasser B."/>
            <person name="Graf A.B."/>
        </authorList>
    </citation>
    <scope>GENOME REANNOTATION</scope>
    <source>
        <strain evidence="2 3">ATCC 76273 / CBS 7435 / CECT 11047 / NRRL Y-11430 / Wegner 21-1</strain>
    </source>
</reference>
<dbReference type="GO" id="GO:0005762">
    <property type="term" value="C:mitochondrial large ribosomal subunit"/>
    <property type="evidence" value="ECO:0007669"/>
    <property type="project" value="InterPro"/>
</dbReference>
<dbReference type="GO" id="GO:0004525">
    <property type="term" value="F:ribonuclease III activity"/>
    <property type="evidence" value="ECO:0007669"/>
    <property type="project" value="InterPro"/>
</dbReference>
<dbReference type="CDD" id="cd00593">
    <property type="entry name" value="RIBOc"/>
    <property type="match status" value="1"/>
</dbReference>
<dbReference type="InterPro" id="IPR000999">
    <property type="entry name" value="RNase_III_dom"/>
</dbReference>
<organism evidence="2 3">
    <name type="scientific">Komagataella phaffii (strain ATCC 76273 / CBS 7435 / CECT 11047 / NRRL Y-11430 / Wegner 21-1)</name>
    <name type="common">Yeast</name>
    <name type="synonym">Pichia pastoris</name>
    <dbReference type="NCBI Taxonomy" id="981350"/>
    <lineage>
        <taxon>Eukaryota</taxon>
        <taxon>Fungi</taxon>
        <taxon>Dikarya</taxon>
        <taxon>Ascomycota</taxon>
        <taxon>Saccharomycotina</taxon>
        <taxon>Pichiomycetes</taxon>
        <taxon>Pichiales</taxon>
        <taxon>Pichiaceae</taxon>
        <taxon>Komagataella</taxon>
    </lineage>
</organism>
<name>A0A1G4KQ99_KOMPC</name>
<gene>
    <name evidence="2" type="primary">MRPL15</name>
    <name evidence="2" type="ordered locus">PP7435_Chr3-0370</name>
</gene>
<dbReference type="SMR" id="A0A1G4KQ99"/>
<keyword evidence="2" id="KW-0687">Ribonucleoprotein</keyword>
<dbReference type="AlphaFoldDB" id="A0A1G4KQ99"/>